<protein>
    <submittedName>
        <fullName evidence="1">Uncharacterized protein</fullName>
    </submittedName>
</protein>
<dbReference type="AlphaFoldDB" id="A0A7G9YWU9"/>
<gene>
    <name evidence="1" type="ORF">CGEPLDJD_00003</name>
</gene>
<reference evidence="1" key="1">
    <citation type="submission" date="2020-06" db="EMBL/GenBank/DDBJ databases">
        <title>Unique genomic features of the anaerobic methanotrophic archaea.</title>
        <authorList>
            <person name="Chadwick G.L."/>
            <person name="Skennerton C.T."/>
            <person name="Laso-Perez R."/>
            <person name="Leu A.O."/>
            <person name="Speth D.R."/>
            <person name="Yu H."/>
            <person name="Morgan-Lang C."/>
            <person name="Hatzenpichler R."/>
            <person name="Goudeau D."/>
            <person name="Malmstrom R."/>
            <person name="Brazelton W.J."/>
            <person name="Woyke T."/>
            <person name="Hallam S.J."/>
            <person name="Tyson G.W."/>
            <person name="Wegener G."/>
            <person name="Boetius A."/>
            <person name="Orphan V."/>
        </authorList>
    </citation>
    <scope>NUCLEOTIDE SEQUENCE</scope>
</reference>
<name>A0A7G9YWU9_9EURY</name>
<dbReference type="EMBL" id="MT631512">
    <property type="protein sequence ID" value="QNO52483.1"/>
    <property type="molecule type" value="Genomic_DNA"/>
</dbReference>
<proteinExistence type="predicted"/>
<sequence>MNGKSLVNLQIAIEEVEDIDGFVREGYYGSRGDAKSIAEGIITSINRFVDASVNLKVRKVVGKKMNGKILVDMQITAEEIEDVGVLSERDIMGAELVRSRISPERSSAY</sequence>
<accession>A0A7G9YWU9</accession>
<organism evidence="1">
    <name type="scientific">Candidatus Methanophagaceae archaeon ANME-1 ERB6</name>
    <dbReference type="NCBI Taxonomy" id="2759912"/>
    <lineage>
        <taxon>Archaea</taxon>
        <taxon>Methanobacteriati</taxon>
        <taxon>Methanobacteriota</taxon>
        <taxon>Stenosarchaea group</taxon>
        <taxon>Methanomicrobia</taxon>
        <taxon>Candidatus Methanophagales</taxon>
        <taxon>Candidatus Methanophagaceae</taxon>
    </lineage>
</organism>
<evidence type="ECO:0000313" key="1">
    <source>
        <dbReference type="EMBL" id="QNO52483.1"/>
    </source>
</evidence>